<evidence type="ECO:0000256" key="5">
    <source>
        <dbReference type="SAM" id="MobiDB-lite"/>
    </source>
</evidence>
<evidence type="ECO:0000259" key="6">
    <source>
        <dbReference type="PROSITE" id="PS50217"/>
    </source>
</evidence>
<dbReference type="GO" id="GO:0003700">
    <property type="term" value="F:DNA-binding transcription factor activity"/>
    <property type="evidence" value="ECO:0007669"/>
    <property type="project" value="InterPro"/>
</dbReference>
<accession>S8C9W2</accession>
<dbReference type="Pfam" id="PF00170">
    <property type="entry name" value="bZIP_1"/>
    <property type="match status" value="1"/>
</dbReference>
<keyword evidence="2" id="KW-0238">DNA-binding</keyword>
<dbReference type="GO" id="GO:0003677">
    <property type="term" value="F:DNA binding"/>
    <property type="evidence" value="ECO:0007669"/>
    <property type="project" value="UniProtKB-KW"/>
</dbReference>
<comment type="subcellular location">
    <subcellularLocation>
        <location evidence="1">Nucleus</location>
    </subcellularLocation>
</comment>
<dbReference type="GO" id="GO:0005634">
    <property type="term" value="C:nucleus"/>
    <property type="evidence" value="ECO:0007669"/>
    <property type="project" value="UniProtKB-SubCell"/>
</dbReference>
<dbReference type="PROSITE" id="PS00036">
    <property type="entry name" value="BZIP_BASIC"/>
    <property type="match status" value="1"/>
</dbReference>
<dbReference type="InterPro" id="IPR046347">
    <property type="entry name" value="bZIP_sf"/>
</dbReference>
<feature type="compositionally biased region" description="Polar residues" evidence="5">
    <location>
        <begin position="1"/>
        <end position="16"/>
    </location>
</feature>
<evidence type="ECO:0000313" key="8">
    <source>
        <dbReference type="Proteomes" id="UP000015453"/>
    </source>
</evidence>
<evidence type="ECO:0000256" key="4">
    <source>
        <dbReference type="SAM" id="Coils"/>
    </source>
</evidence>
<evidence type="ECO:0000256" key="1">
    <source>
        <dbReference type="ARBA" id="ARBA00004123"/>
    </source>
</evidence>
<evidence type="ECO:0000256" key="3">
    <source>
        <dbReference type="ARBA" id="ARBA00023242"/>
    </source>
</evidence>
<dbReference type="SMART" id="SM00338">
    <property type="entry name" value="BRLZ"/>
    <property type="match status" value="1"/>
</dbReference>
<dbReference type="Gene3D" id="1.20.5.170">
    <property type="match status" value="1"/>
</dbReference>
<feature type="non-terminal residue" evidence="7">
    <location>
        <position position="1"/>
    </location>
</feature>
<keyword evidence="8" id="KW-1185">Reference proteome</keyword>
<evidence type="ECO:0000313" key="7">
    <source>
        <dbReference type="EMBL" id="EPS63595.1"/>
    </source>
</evidence>
<dbReference type="OrthoDB" id="644067at2759"/>
<dbReference type="FunFam" id="1.20.5.170:FF:000036">
    <property type="entry name" value="ABSCISIC ACID-INSENSITIVE 5-like protein 2"/>
    <property type="match status" value="1"/>
</dbReference>
<gene>
    <name evidence="7" type="ORF">M569_11189</name>
</gene>
<dbReference type="PANTHER" id="PTHR22952">
    <property type="entry name" value="CAMP-RESPONSE ELEMENT BINDING PROTEIN-RELATED"/>
    <property type="match status" value="1"/>
</dbReference>
<reference evidence="7 8" key="1">
    <citation type="journal article" date="2013" name="BMC Genomics">
        <title>The miniature genome of a carnivorous plant Genlisea aurea contains a low number of genes and short non-coding sequences.</title>
        <authorList>
            <person name="Leushkin E.V."/>
            <person name="Sutormin R.A."/>
            <person name="Nabieva E.R."/>
            <person name="Penin A.A."/>
            <person name="Kondrashov A.S."/>
            <person name="Logacheva M.D."/>
        </authorList>
    </citation>
    <scope>NUCLEOTIDE SEQUENCE [LARGE SCALE GENOMIC DNA]</scope>
</reference>
<dbReference type="PROSITE" id="PS50217">
    <property type="entry name" value="BZIP"/>
    <property type="match status" value="1"/>
</dbReference>
<dbReference type="PANTHER" id="PTHR22952:SF392">
    <property type="entry name" value="BZIP TRANSCRIPTION FACTOR 12"/>
    <property type="match status" value="1"/>
</dbReference>
<evidence type="ECO:0000256" key="2">
    <source>
        <dbReference type="ARBA" id="ARBA00023125"/>
    </source>
</evidence>
<keyword evidence="4" id="KW-0175">Coiled coil</keyword>
<comment type="caution">
    <text evidence="7">The sequence shown here is derived from an EMBL/GenBank/DDBJ whole genome shotgun (WGS) entry which is preliminary data.</text>
</comment>
<keyword evidence="3" id="KW-0539">Nucleus</keyword>
<dbReference type="AlphaFoldDB" id="S8C9W2"/>
<feature type="region of interest" description="Disordered" evidence="5">
    <location>
        <begin position="1"/>
        <end position="32"/>
    </location>
</feature>
<dbReference type="SUPFAM" id="SSF57959">
    <property type="entry name" value="Leucine zipper domain"/>
    <property type="match status" value="1"/>
</dbReference>
<dbReference type="Proteomes" id="UP000015453">
    <property type="component" value="Unassembled WGS sequence"/>
</dbReference>
<dbReference type="GO" id="GO:0045893">
    <property type="term" value="P:positive regulation of DNA-templated transcription"/>
    <property type="evidence" value="ECO:0007669"/>
    <property type="project" value="InterPro"/>
</dbReference>
<dbReference type="InterPro" id="IPR004827">
    <property type="entry name" value="bZIP"/>
</dbReference>
<name>S8C9W2_9LAMI</name>
<feature type="coiled-coil region" evidence="4">
    <location>
        <begin position="205"/>
        <end position="240"/>
    </location>
</feature>
<proteinExistence type="predicted"/>
<organism evidence="7 8">
    <name type="scientific">Genlisea aurea</name>
    <dbReference type="NCBI Taxonomy" id="192259"/>
    <lineage>
        <taxon>Eukaryota</taxon>
        <taxon>Viridiplantae</taxon>
        <taxon>Streptophyta</taxon>
        <taxon>Embryophyta</taxon>
        <taxon>Tracheophyta</taxon>
        <taxon>Spermatophyta</taxon>
        <taxon>Magnoliopsida</taxon>
        <taxon>eudicotyledons</taxon>
        <taxon>Gunneridae</taxon>
        <taxon>Pentapetalae</taxon>
        <taxon>asterids</taxon>
        <taxon>lamiids</taxon>
        <taxon>Lamiales</taxon>
        <taxon>Lentibulariaceae</taxon>
        <taxon>Genlisea</taxon>
    </lineage>
</organism>
<feature type="domain" description="BZIP" evidence="6">
    <location>
        <begin position="180"/>
        <end position="225"/>
    </location>
</feature>
<dbReference type="EMBL" id="AUSU01005384">
    <property type="protein sequence ID" value="EPS63595.1"/>
    <property type="molecule type" value="Genomic_DNA"/>
</dbReference>
<sequence length="265" mass="28852">SSKVMASRSSQPNQDAPRQPSMRSDAGRGLGSMNIDDILRSIYSDSESLALDSGAGSSAGNRNKAMEEVWQEIGNESIDGGPPITLENYLARAGAVNEEDVRVSAAAGTMPSPAAAAAAFRMDSAAIVHGSEFPEVPFAAAPCMQNALAVGGFGVEFAVSGGGRGKRRSSMAELALDKVTQQKQRRMIKNRESAARSRQRKQAYTVQLESQVAQLEEDNARLLEEEAEWNRKRYEQLMEKVIPVVERGRAGKRVIPIRRVRSMEW</sequence>
<dbReference type="CDD" id="cd14707">
    <property type="entry name" value="bZIP_plant_BZIP46"/>
    <property type="match status" value="1"/>
</dbReference>
<dbReference type="InterPro" id="IPR043452">
    <property type="entry name" value="BZIP46-like"/>
</dbReference>
<protein>
    <recommendedName>
        <fullName evidence="6">BZIP domain-containing protein</fullName>
    </recommendedName>
</protein>